<dbReference type="InterPro" id="IPR007016">
    <property type="entry name" value="O-antigen_ligase-rel_domated"/>
</dbReference>
<evidence type="ECO:0000313" key="7">
    <source>
        <dbReference type="EMBL" id="RZT87932.1"/>
    </source>
</evidence>
<organism evidence="7 8">
    <name type="scientific">Pseudonocardia sediminis</name>
    <dbReference type="NCBI Taxonomy" id="1397368"/>
    <lineage>
        <taxon>Bacteria</taxon>
        <taxon>Bacillati</taxon>
        <taxon>Actinomycetota</taxon>
        <taxon>Actinomycetes</taxon>
        <taxon>Pseudonocardiales</taxon>
        <taxon>Pseudonocardiaceae</taxon>
        <taxon>Pseudonocardia</taxon>
    </lineage>
</organism>
<keyword evidence="7" id="KW-0436">Ligase</keyword>
<name>A0A4Q7V0F9_PSEST</name>
<dbReference type="Proteomes" id="UP000291591">
    <property type="component" value="Unassembled WGS sequence"/>
</dbReference>
<evidence type="ECO:0000256" key="1">
    <source>
        <dbReference type="ARBA" id="ARBA00004141"/>
    </source>
</evidence>
<dbReference type="RefSeq" id="WP_423213659.1">
    <property type="nucleotide sequence ID" value="NZ_SHKL01000001.1"/>
</dbReference>
<dbReference type="AlphaFoldDB" id="A0A4Q7V0F9"/>
<accession>A0A4Q7V0F9</accession>
<dbReference type="GO" id="GO:0016874">
    <property type="term" value="F:ligase activity"/>
    <property type="evidence" value="ECO:0007669"/>
    <property type="project" value="UniProtKB-KW"/>
</dbReference>
<feature type="transmembrane region" description="Helical" evidence="5">
    <location>
        <begin position="168"/>
        <end position="184"/>
    </location>
</feature>
<evidence type="ECO:0000259" key="6">
    <source>
        <dbReference type="Pfam" id="PF04932"/>
    </source>
</evidence>
<evidence type="ECO:0000313" key="8">
    <source>
        <dbReference type="Proteomes" id="UP000291591"/>
    </source>
</evidence>
<feature type="transmembrane region" description="Helical" evidence="5">
    <location>
        <begin position="106"/>
        <end position="123"/>
    </location>
</feature>
<evidence type="ECO:0000256" key="4">
    <source>
        <dbReference type="ARBA" id="ARBA00023136"/>
    </source>
</evidence>
<feature type="transmembrane region" description="Helical" evidence="5">
    <location>
        <begin position="377"/>
        <end position="396"/>
    </location>
</feature>
<feature type="transmembrane region" description="Helical" evidence="5">
    <location>
        <begin position="227"/>
        <end position="244"/>
    </location>
</feature>
<comment type="subcellular location">
    <subcellularLocation>
        <location evidence="1">Membrane</location>
        <topology evidence="1">Multi-pass membrane protein</topology>
    </subcellularLocation>
</comment>
<keyword evidence="3 5" id="KW-1133">Transmembrane helix</keyword>
<feature type="transmembrane region" description="Helical" evidence="5">
    <location>
        <begin position="130"/>
        <end position="148"/>
    </location>
</feature>
<dbReference type="GO" id="GO:0016020">
    <property type="term" value="C:membrane"/>
    <property type="evidence" value="ECO:0007669"/>
    <property type="project" value="UniProtKB-SubCell"/>
</dbReference>
<feature type="transmembrane region" description="Helical" evidence="5">
    <location>
        <begin position="340"/>
        <end position="361"/>
    </location>
</feature>
<keyword evidence="2 5" id="KW-0812">Transmembrane</keyword>
<dbReference type="PANTHER" id="PTHR37422:SF13">
    <property type="entry name" value="LIPOPOLYSACCHARIDE BIOSYNTHESIS PROTEIN PA4999-RELATED"/>
    <property type="match status" value="1"/>
</dbReference>
<evidence type="ECO:0000256" key="2">
    <source>
        <dbReference type="ARBA" id="ARBA00022692"/>
    </source>
</evidence>
<gene>
    <name evidence="7" type="ORF">EV383_4864</name>
</gene>
<evidence type="ECO:0000256" key="3">
    <source>
        <dbReference type="ARBA" id="ARBA00022989"/>
    </source>
</evidence>
<sequence length="424" mass="44767">MTAVLTRPGALVREIRTDGVEARLLQALAFLTVALSSFEGYLLEINDTVTKIPAGLLVVAWFVVRVRQRRLPAFHPAHVALAVLAVAVLASAAIHNGDTFTLDYTQRWVSFLLTALVLLDLASREVPVRVLVWASVLGAAVAGGGALWSFLIDDSPRATGPMEDPNDLAYVLVSAVPLLVALFVPRRRRDGADGMPRRSIPRAGAVLIGVLVLILVLGAAVTVSRGGLIALTVAVTWLALRRGIAPRVMVGVGAVVVVAGAVMALAFSTLVGQALSQKDQVAGSNVDTRALRWQIAAEMLPEHPLLGVGPGGFRSNYLGVSHNAELEEQTPVAHNMYVEVAAELGLLGLAGFLGLIGVALWSSEKAVRAARAGPDRLLPLAVQCSLIAVLVASTFLSEQYYMPLWSMIAAACALGLRNGTEAVR</sequence>
<dbReference type="Pfam" id="PF04932">
    <property type="entry name" value="Wzy_C"/>
    <property type="match status" value="1"/>
</dbReference>
<evidence type="ECO:0000256" key="5">
    <source>
        <dbReference type="SAM" id="Phobius"/>
    </source>
</evidence>
<feature type="transmembrane region" description="Helical" evidence="5">
    <location>
        <begin position="251"/>
        <end position="271"/>
    </location>
</feature>
<feature type="transmembrane region" description="Helical" evidence="5">
    <location>
        <begin position="73"/>
        <end position="94"/>
    </location>
</feature>
<dbReference type="PANTHER" id="PTHR37422">
    <property type="entry name" value="TEICHURONIC ACID BIOSYNTHESIS PROTEIN TUAE"/>
    <property type="match status" value="1"/>
</dbReference>
<dbReference type="InterPro" id="IPR051533">
    <property type="entry name" value="WaaL-like"/>
</dbReference>
<proteinExistence type="predicted"/>
<reference evidence="7 8" key="1">
    <citation type="submission" date="2019-02" db="EMBL/GenBank/DDBJ databases">
        <title>Sequencing the genomes of 1000 actinobacteria strains.</title>
        <authorList>
            <person name="Klenk H.-P."/>
        </authorList>
    </citation>
    <scope>NUCLEOTIDE SEQUENCE [LARGE SCALE GENOMIC DNA]</scope>
    <source>
        <strain evidence="7 8">DSM 45779</strain>
    </source>
</reference>
<comment type="caution">
    <text evidence="7">The sequence shown here is derived from an EMBL/GenBank/DDBJ whole genome shotgun (WGS) entry which is preliminary data.</text>
</comment>
<protein>
    <submittedName>
        <fullName evidence="7">O-antigen ligase</fullName>
    </submittedName>
</protein>
<dbReference type="EMBL" id="SHKL01000001">
    <property type="protein sequence ID" value="RZT87932.1"/>
    <property type="molecule type" value="Genomic_DNA"/>
</dbReference>
<keyword evidence="8" id="KW-1185">Reference proteome</keyword>
<keyword evidence="4 5" id="KW-0472">Membrane</keyword>
<feature type="domain" description="O-antigen ligase-related" evidence="6">
    <location>
        <begin position="211"/>
        <end position="353"/>
    </location>
</feature>